<dbReference type="GO" id="GO:0042274">
    <property type="term" value="P:ribosomal small subunit biogenesis"/>
    <property type="evidence" value="ECO:0007669"/>
    <property type="project" value="UniProtKB-UniRule"/>
</dbReference>
<keyword evidence="8 10" id="KW-0694">RNA-binding</keyword>
<keyword evidence="12" id="KW-1185">Reference proteome</keyword>
<feature type="binding site" evidence="10">
    <location>
        <position position="249"/>
    </location>
    <ligand>
        <name>Zn(2+)</name>
        <dbReference type="ChEBI" id="CHEBI:29105"/>
    </ligand>
</feature>
<dbReference type="InterPro" id="IPR031944">
    <property type="entry name" value="RsgA_N"/>
</dbReference>
<evidence type="ECO:0000256" key="9">
    <source>
        <dbReference type="ARBA" id="ARBA00023134"/>
    </source>
</evidence>
<evidence type="ECO:0000256" key="4">
    <source>
        <dbReference type="ARBA" id="ARBA00022730"/>
    </source>
</evidence>
<reference evidence="11 12" key="1">
    <citation type="journal article" date="2014" name="Genome Announc.">
        <title>Complete Genome Sequence of the Bovine Mastitis Pathogen Mycoplasma californicum Strain ST-6T (ATCC 33461T).</title>
        <authorList>
            <person name="Calcutt M.J."/>
            <person name="Foecking M.F."/>
            <person name="Fox L.K."/>
        </authorList>
    </citation>
    <scope>NUCLEOTIDE SEQUENCE [LARGE SCALE GENOMIC DNA]</scope>
    <source>
        <strain evidence="11 12">ST-6</strain>
    </source>
</reference>
<dbReference type="InterPro" id="IPR012340">
    <property type="entry name" value="NA-bd_OB-fold"/>
</dbReference>
<keyword evidence="3 10" id="KW-0479">Metal-binding</keyword>
<dbReference type="NCBIfam" id="TIGR00157">
    <property type="entry name" value="ribosome small subunit-dependent GTPase A"/>
    <property type="match status" value="1"/>
</dbReference>
<evidence type="ECO:0000256" key="2">
    <source>
        <dbReference type="ARBA" id="ARBA00022517"/>
    </source>
</evidence>
<gene>
    <name evidence="10" type="primary">rsgA</name>
    <name evidence="11" type="ORF">MCFN_00945</name>
</gene>
<feature type="binding site" evidence="10">
    <location>
        <position position="234"/>
    </location>
    <ligand>
        <name>Zn(2+)</name>
        <dbReference type="ChEBI" id="CHEBI:29105"/>
    </ligand>
</feature>
<dbReference type="Gene3D" id="1.10.40.50">
    <property type="entry name" value="Probable gtpase engc, domain 3"/>
    <property type="match status" value="1"/>
</dbReference>
<comment type="subcellular location">
    <subcellularLocation>
        <location evidence="10">Cytoplasm</location>
    </subcellularLocation>
</comment>
<dbReference type="RefSeq" id="WP_038561298.1">
    <property type="nucleotide sequence ID" value="NZ_AP018940.1"/>
</dbReference>
<evidence type="ECO:0000256" key="1">
    <source>
        <dbReference type="ARBA" id="ARBA00022490"/>
    </source>
</evidence>
<keyword evidence="2 10" id="KW-0690">Ribosome biogenesis</keyword>
<keyword evidence="4 10" id="KW-0699">rRNA-binding</keyword>
<dbReference type="SUPFAM" id="SSF50249">
    <property type="entry name" value="Nucleic acid-binding proteins"/>
    <property type="match status" value="1"/>
</dbReference>
<dbReference type="GO" id="GO:0019843">
    <property type="term" value="F:rRNA binding"/>
    <property type="evidence" value="ECO:0007669"/>
    <property type="project" value="UniProtKB-KW"/>
</dbReference>
<dbReference type="CDD" id="cd01854">
    <property type="entry name" value="YjeQ_EngC"/>
    <property type="match status" value="1"/>
</dbReference>
<dbReference type="Gene3D" id="3.40.50.300">
    <property type="entry name" value="P-loop containing nucleotide triphosphate hydrolases"/>
    <property type="match status" value="1"/>
</dbReference>
<feature type="binding site" evidence="10">
    <location>
        <begin position="108"/>
        <end position="111"/>
    </location>
    <ligand>
        <name>GTP</name>
        <dbReference type="ChEBI" id="CHEBI:37565"/>
    </ligand>
</feature>
<sequence>MRGKIYSLTGGLYHIKDTDGSMHQLKAAGVFRHKNIEPIVGDIVDFEPNGFITKVCERKNSFIRPKVANIDAIIVVMSVVEPDFQPFLVDKYLAFIEANNIEPVLFITKVDLALSEWKQRYISMGYKVFNIDYTDPELAQKLKPIFAQKVISLMGQSGVGKTTFINAVAGTNFETQEISKFANRGKHTTRVVQIIETLEGELIDTPGFSSFDTNLTKIQLAQSFSQFKELAKMCKFKSCLHFNEPQEFCNVKLNVASGIIPEFRYNNYIKMIQGAKDE</sequence>
<feature type="binding site" evidence="10">
    <location>
        <position position="241"/>
    </location>
    <ligand>
        <name>Zn(2+)</name>
        <dbReference type="ChEBI" id="CHEBI:29105"/>
    </ligand>
</feature>
<evidence type="ECO:0000256" key="3">
    <source>
        <dbReference type="ARBA" id="ARBA00022723"/>
    </source>
</evidence>
<dbReference type="Pfam" id="PF03193">
    <property type="entry name" value="RsgA_GTPase"/>
    <property type="match status" value="1"/>
</dbReference>
<comment type="subunit">
    <text evidence="10">Monomer. Associates with 30S ribosomal subunit, binds 16S rRNA.</text>
</comment>
<keyword evidence="9 10" id="KW-0342">GTP-binding</keyword>
<dbReference type="EMBL" id="CP007521">
    <property type="protein sequence ID" value="AIA29347.1"/>
    <property type="molecule type" value="Genomic_DNA"/>
</dbReference>
<dbReference type="Proteomes" id="UP000027088">
    <property type="component" value="Chromosome"/>
</dbReference>
<evidence type="ECO:0000313" key="11">
    <source>
        <dbReference type="EMBL" id="AIA29347.1"/>
    </source>
</evidence>
<evidence type="ECO:0000256" key="5">
    <source>
        <dbReference type="ARBA" id="ARBA00022741"/>
    </source>
</evidence>
<protein>
    <recommendedName>
        <fullName evidence="10">Small ribosomal subunit biogenesis GTPase RsgA</fullName>
        <ecNumber evidence="10">3.6.1.-</ecNumber>
    </recommendedName>
</protein>
<dbReference type="PANTHER" id="PTHR32120:SF11">
    <property type="entry name" value="SMALL RIBOSOMAL SUBUNIT BIOGENESIS GTPASE RSGA 1, MITOCHONDRIAL-RELATED"/>
    <property type="match status" value="1"/>
</dbReference>
<keyword evidence="6 10" id="KW-0378">Hydrolase</keyword>
<dbReference type="SUPFAM" id="SSF52540">
    <property type="entry name" value="P-loop containing nucleoside triphosphate hydrolases"/>
    <property type="match status" value="1"/>
</dbReference>
<name>A0A059XVU1_9BACT</name>
<dbReference type="InterPro" id="IPR030378">
    <property type="entry name" value="G_CP_dom"/>
</dbReference>
<dbReference type="GO" id="GO:0005525">
    <property type="term" value="F:GTP binding"/>
    <property type="evidence" value="ECO:0007669"/>
    <property type="project" value="UniProtKB-UniRule"/>
</dbReference>
<dbReference type="eggNOG" id="COG1162">
    <property type="taxonomic scope" value="Bacteria"/>
</dbReference>
<comment type="similarity">
    <text evidence="10">Belongs to the TRAFAC class YlqF/YawG GTPase family. RsgA subfamily.</text>
</comment>
<dbReference type="GO" id="GO:0046872">
    <property type="term" value="F:metal ion binding"/>
    <property type="evidence" value="ECO:0007669"/>
    <property type="project" value="UniProtKB-KW"/>
</dbReference>
<dbReference type="GO" id="GO:0003924">
    <property type="term" value="F:GTPase activity"/>
    <property type="evidence" value="ECO:0007669"/>
    <property type="project" value="UniProtKB-UniRule"/>
</dbReference>
<feature type="binding site" evidence="10">
    <location>
        <position position="239"/>
    </location>
    <ligand>
        <name>Zn(2+)</name>
        <dbReference type="ChEBI" id="CHEBI:29105"/>
    </ligand>
</feature>
<keyword evidence="7 10" id="KW-0862">Zinc</keyword>
<keyword evidence="5 10" id="KW-0547">Nucleotide-binding</keyword>
<organism evidence="11 12">
    <name type="scientific">Mycoplasmopsis californica</name>
    <dbReference type="NCBI Taxonomy" id="2113"/>
    <lineage>
        <taxon>Bacteria</taxon>
        <taxon>Bacillati</taxon>
        <taxon>Mycoplasmatota</taxon>
        <taxon>Mycoplasmoidales</taxon>
        <taxon>Metamycoplasmataceae</taxon>
        <taxon>Mycoplasmopsis</taxon>
    </lineage>
</organism>
<dbReference type="Pfam" id="PF16745">
    <property type="entry name" value="RsgA_N"/>
    <property type="match status" value="1"/>
</dbReference>
<dbReference type="GO" id="GO:0005737">
    <property type="term" value="C:cytoplasm"/>
    <property type="evidence" value="ECO:0007669"/>
    <property type="project" value="UniProtKB-SubCell"/>
</dbReference>
<dbReference type="EC" id="3.6.1.-" evidence="10"/>
<evidence type="ECO:0000256" key="8">
    <source>
        <dbReference type="ARBA" id="ARBA00022884"/>
    </source>
</evidence>
<dbReference type="KEGG" id="mcr:MCFN_00945"/>
<dbReference type="PROSITE" id="PS50936">
    <property type="entry name" value="ENGC_GTPASE"/>
    <property type="match status" value="1"/>
</dbReference>
<comment type="cofactor">
    <cofactor evidence="10">
        <name>Zn(2+)</name>
        <dbReference type="ChEBI" id="CHEBI:29105"/>
    </cofactor>
    <text evidence="10">Binds 1 zinc ion per subunit.</text>
</comment>
<dbReference type="InterPro" id="IPR010914">
    <property type="entry name" value="RsgA_GTPase_dom"/>
</dbReference>
<evidence type="ECO:0000313" key="12">
    <source>
        <dbReference type="Proteomes" id="UP000027088"/>
    </source>
</evidence>
<evidence type="ECO:0000256" key="7">
    <source>
        <dbReference type="ARBA" id="ARBA00022833"/>
    </source>
</evidence>
<feature type="binding site" evidence="10">
    <location>
        <begin position="155"/>
        <end position="163"/>
    </location>
    <ligand>
        <name>GTP</name>
        <dbReference type="ChEBI" id="CHEBI:37565"/>
    </ligand>
</feature>
<dbReference type="HAMAP" id="MF_01820">
    <property type="entry name" value="GTPase_RsgA"/>
    <property type="match status" value="1"/>
</dbReference>
<dbReference type="Gene3D" id="2.40.50.140">
    <property type="entry name" value="Nucleic acid-binding proteins"/>
    <property type="match status" value="1"/>
</dbReference>
<comment type="function">
    <text evidence="10">One of several proteins that assist in the late maturation steps of the functional core of the 30S ribosomal subunit. Helps release RbfA from mature subunits. May play a role in the assembly of ribosomal proteins into the subunit. Circularly permuted GTPase that catalyzes slow GTP hydrolysis, GTPase activity is stimulated by the 30S ribosomal subunit.</text>
</comment>
<proteinExistence type="inferred from homology"/>
<dbReference type="PROSITE" id="PS51721">
    <property type="entry name" value="G_CP"/>
    <property type="match status" value="1"/>
</dbReference>
<evidence type="ECO:0000256" key="6">
    <source>
        <dbReference type="ARBA" id="ARBA00022801"/>
    </source>
</evidence>
<dbReference type="InterPro" id="IPR027417">
    <property type="entry name" value="P-loop_NTPase"/>
</dbReference>
<keyword evidence="1 10" id="KW-0963">Cytoplasm</keyword>
<dbReference type="PANTHER" id="PTHR32120">
    <property type="entry name" value="SMALL RIBOSOMAL SUBUNIT BIOGENESIS GTPASE RSGA"/>
    <property type="match status" value="1"/>
</dbReference>
<evidence type="ECO:0000256" key="10">
    <source>
        <dbReference type="HAMAP-Rule" id="MF_01820"/>
    </source>
</evidence>
<dbReference type="InterPro" id="IPR004881">
    <property type="entry name" value="Ribosome_biogen_GTPase_RsgA"/>
</dbReference>
<accession>A0A059XVU1</accession>
<dbReference type="AlphaFoldDB" id="A0A059XVU1"/>
<dbReference type="OrthoDB" id="9809485at2"/>